<feature type="region of interest" description="Disordered" evidence="6">
    <location>
        <begin position="1"/>
        <end position="33"/>
    </location>
</feature>
<evidence type="ECO:0000256" key="2">
    <source>
        <dbReference type="ARBA" id="ARBA00022491"/>
    </source>
</evidence>
<comment type="subcellular location">
    <subcellularLocation>
        <location evidence="1">Nucleus</location>
    </subcellularLocation>
</comment>
<comment type="caution">
    <text evidence="7">The sequence shown here is derived from an EMBL/GenBank/DDBJ whole genome shotgun (WGS) entry which is preliminary data.</text>
</comment>
<feature type="compositionally biased region" description="Basic residues" evidence="6">
    <location>
        <begin position="215"/>
        <end position="225"/>
    </location>
</feature>
<organism evidence="7 8">
    <name type="scientific">Gomphillus americanus</name>
    <dbReference type="NCBI Taxonomy" id="1940652"/>
    <lineage>
        <taxon>Eukaryota</taxon>
        <taxon>Fungi</taxon>
        <taxon>Dikarya</taxon>
        <taxon>Ascomycota</taxon>
        <taxon>Pezizomycotina</taxon>
        <taxon>Lecanoromycetes</taxon>
        <taxon>OSLEUM clade</taxon>
        <taxon>Ostropomycetidae</taxon>
        <taxon>Ostropales</taxon>
        <taxon>Graphidaceae</taxon>
        <taxon>Gomphilloideae</taxon>
        <taxon>Gomphillus</taxon>
    </lineage>
</organism>
<dbReference type="Pfam" id="PF08598">
    <property type="entry name" value="Sds3"/>
    <property type="match status" value="1"/>
</dbReference>
<dbReference type="OrthoDB" id="70376at2759"/>
<evidence type="ECO:0000256" key="3">
    <source>
        <dbReference type="ARBA" id="ARBA00023015"/>
    </source>
</evidence>
<keyword evidence="8" id="KW-1185">Reference proteome</keyword>
<dbReference type="GO" id="GO:0010468">
    <property type="term" value="P:regulation of gene expression"/>
    <property type="evidence" value="ECO:0007669"/>
    <property type="project" value="UniProtKB-ARBA"/>
</dbReference>
<keyword evidence="4" id="KW-0804">Transcription</keyword>
<evidence type="ECO:0000256" key="6">
    <source>
        <dbReference type="SAM" id="MobiDB-lite"/>
    </source>
</evidence>
<dbReference type="SMART" id="SM01401">
    <property type="entry name" value="Sds3"/>
    <property type="match status" value="1"/>
</dbReference>
<keyword evidence="2" id="KW-0678">Repressor</keyword>
<proteinExistence type="predicted"/>
<feature type="region of interest" description="Disordered" evidence="6">
    <location>
        <begin position="313"/>
        <end position="336"/>
    </location>
</feature>
<feature type="compositionally biased region" description="Basic and acidic residues" evidence="6">
    <location>
        <begin position="320"/>
        <end position="334"/>
    </location>
</feature>
<gene>
    <name evidence="7" type="ORF">GOMPHAMPRED_002429</name>
</gene>
<feature type="region of interest" description="Disordered" evidence="6">
    <location>
        <begin position="205"/>
        <end position="257"/>
    </location>
</feature>
<sequence length="428" mass="47427">MAASHSIRYPSLSPTTPSATHNQAISKRDRKRAHIESRVKEIAANLTATREVNIRTQLSNIQRDIAFVTRAELYVGNRLNDHPDDLVTEVPNVNALGAVIDTEPQRLPLGGHAVRFVERVNNAMDERDGNIANLHRQFLSRLDAFKREYDFSVEVAAAEEQALKESARIRVVNSLQARKKALQKDRDILDSADTNAMLHGAGITLTVPGSPGGHHSNRKTRHGRHTRQEQENLEALEGGKRKRKVDHEESPGPGSRGFFGVTLWDKNRDVAVVGNANVAKFFTAKDLSTHYRQANTLVAEAWVERQPLRGNNGIPQLTNGHHENGRGYDGTRDSADDEEIDTSTLVAPAMDRTGSHATRSTRNNQTDITLARDAQEALKNPERMYGLAVLEALASRQPKAAKADLEAPWATSLTTAEQIEDRAYLDMC</sequence>
<keyword evidence="5" id="KW-0539">Nucleus</keyword>
<dbReference type="GO" id="GO:0005654">
    <property type="term" value="C:nucleoplasm"/>
    <property type="evidence" value="ECO:0007669"/>
    <property type="project" value="UniProtKB-ARBA"/>
</dbReference>
<keyword evidence="3" id="KW-0805">Transcription regulation</keyword>
<evidence type="ECO:0000313" key="7">
    <source>
        <dbReference type="EMBL" id="CAF9921870.1"/>
    </source>
</evidence>
<dbReference type="AlphaFoldDB" id="A0A8H3FDZ1"/>
<dbReference type="Proteomes" id="UP000664169">
    <property type="component" value="Unassembled WGS sequence"/>
</dbReference>
<evidence type="ECO:0000256" key="1">
    <source>
        <dbReference type="ARBA" id="ARBA00004123"/>
    </source>
</evidence>
<evidence type="ECO:0000256" key="4">
    <source>
        <dbReference type="ARBA" id="ARBA00023163"/>
    </source>
</evidence>
<reference evidence="7" key="1">
    <citation type="submission" date="2021-03" db="EMBL/GenBank/DDBJ databases">
        <authorList>
            <person name="Tagirdzhanova G."/>
        </authorList>
    </citation>
    <scope>NUCLEOTIDE SEQUENCE</scope>
</reference>
<evidence type="ECO:0000313" key="8">
    <source>
        <dbReference type="Proteomes" id="UP000664169"/>
    </source>
</evidence>
<evidence type="ECO:0000256" key="5">
    <source>
        <dbReference type="ARBA" id="ARBA00023242"/>
    </source>
</evidence>
<accession>A0A8H3FDZ1</accession>
<dbReference type="EMBL" id="CAJPDQ010000017">
    <property type="protein sequence ID" value="CAF9921870.1"/>
    <property type="molecule type" value="Genomic_DNA"/>
</dbReference>
<protein>
    <submittedName>
        <fullName evidence="7">Uncharacterized protein</fullName>
    </submittedName>
</protein>
<name>A0A8H3FDZ1_9LECA</name>
<feature type="compositionally biased region" description="Polar residues" evidence="6">
    <location>
        <begin position="12"/>
        <end position="25"/>
    </location>
</feature>
<dbReference type="InterPro" id="IPR013907">
    <property type="entry name" value="Sds3"/>
</dbReference>